<evidence type="ECO:0000313" key="1">
    <source>
        <dbReference type="EMBL" id="MPC17739.1"/>
    </source>
</evidence>
<evidence type="ECO:0000313" key="2">
    <source>
        <dbReference type="Proteomes" id="UP000324222"/>
    </source>
</evidence>
<dbReference type="EMBL" id="VSRR010000618">
    <property type="protein sequence ID" value="MPC17739.1"/>
    <property type="molecule type" value="Genomic_DNA"/>
</dbReference>
<keyword evidence="2" id="KW-1185">Reference proteome</keyword>
<reference evidence="1 2" key="1">
    <citation type="submission" date="2019-05" db="EMBL/GenBank/DDBJ databases">
        <title>Another draft genome of Portunus trituberculatus and its Hox gene families provides insights of decapod evolution.</title>
        <authorList>
            <person name="Jeong J.-H."/>
            <person name="Song I."/>
            <person name="Kim S."/>
            <person name="Choi T."/>
            <person name="Kim D."/>
            <person name="Ryu S."/>
            <person name="Kim W."/>
        </authorList>
    </citation>
    <scope>NUCLEOTIDE SEQUENCE [LARGE SCALE GENOMIC DNA]</scope>
    <source>
        <tissue evidence="1">Muscle</tissue>
    </source>
</reference>
<protein>
    <submittedName>
        <fullName evidence="1">Uncharacterized protein</fullName>
    </submittedName>
</protein>
<proteinExistence type="predicted"/>
<dbReference type="Proteomes" id="UP000324222">
    <property type="component" value="Unassembled WGS sequence"/>
</dbReference>
<gene>
    <name evidence="1" type="ORF">E2C01_010602</name>
</gene>
<name>A0A5B7D8W4_PORTR</name>
<organism evidence="1 2">
    <name type="scientific">Portunus trituberculatus</name>
    <name type="common">Swimming crab</name>
    <name type="synonym">Neptunus trituberculatus</name>
    <dbReference type="NCBI Taxonomy" id="210409"/>
    <lineage>
        <taxon>Eukaryota</taxon>
        <taxon>Metazoa</taxon>
        <taxon>Ecdysozoa</taxon>
        <taxon>Arthropoda</taxon>
        <taxon>Crustacea</taxon>
        <taxon>Multicrustacea</taxon>
        <taxon>Malacostraca</taxon>
        <taxon>Eumalacostraca</taxon>
        <taxon>Eucarida</taxon>
        <taxon>Decapoda</taxon>
        <taxon>Pleocyemata</taxon>
        <taxon>Brachyura</taxon>
        <taxon>Eubrachyura</taxon>
        <taxon>Portunoidea</taxon>
        <taxon>Portunidae</taxon>
        <taxon>Portuninae</taxon>
        <taxon>Portunus</taxon>
    </lineage>
</organism>
<comment type="caution">
    <text evidence="1">The sequence shown here is derived from an EMBL/GenBank/DDBJ whole genome shotgun (WGS) entry which is preliminary data.</text>
</comment>
<accession>A0A5B7D8W4</accession>
<sequence>MACGMEEEKTLSEGQTITLSLPHKNLGVVSVIWNSDPVFNKGCIICSEVVCLFASIHFKDGKRCNGGVGGFSPLASVSAGQAV</sequence>
<dbReference type="AlphaFoldDB" id="A0A5B7D8W4"/>